<dbReference type="InterPro" id="IPR018108">
    <property type="entry name" value="MCP_transmembrane"/>
</dbReference>
<reference evidence="17" key="1">
    <citation type="journal article" date="2020" name="Stud. Mycol.">
        <title>101 Dothideomycetes genomes: a test case for predicting lifestyles and emergence of pathogens.</title>
        <authorList>
            <person name="Haridas S."/>
            <person name="Albert R."/>
            <person name="Binder M."/>
            <person name="Bloem J."/>
            <person name="Labutti K."/>
            <person name="Salamov A."/>
            <person name="Andreopoulos B."/>
            <person name="Baker S."/>
            <person name="Barry K."/>
            <person name="Bills G."/>
            <person name="Bluhm B."/>
            <person name="Cannon C."/>
            <person name="Castanera R."/>
            <person name="Culley D."/>
            <person name="Daum C."/>
            <person name="Ezra D."/>
            <person name="Gonzalez J."/>
            <person name="Henrissat B."/>
            <person name="Kuo A."/>
            <person name="Liang C."/>
            <person name="Lipzen A."/>
            <person name="Lutzoni F."/>
            <person name="Magnuson J."/>
            <person name="Mondo S."/>
            <person name="Nolan M."/>
            <person name="Ohm R."/>
            <person name="Pangilinan J."/>
            <person name="Park H.-J."/>
            <person name="Ramirez L."/>
            <person name="Alfaro M."/>
            <person name="Sun H."/>
            <person name="Tritt A."/>
            <person name="Yoshinaga Y."/>
            <person name="Zwiers L.-H."/>
            <person name="Turgeon B."/>
            <person name="Goodwin S."/>
            <person name="Spatafora J."/>
            <person name="Crous P."/>
            <person name="Grigoriev I."/>
        </authorList>
    </citation>
    <scope>NUCLEOTIDE SEQUENCE</scope>
    <source>
        <strain evidence="17">CBS 115976</strain>
    </source>
</reference>
<dbReference type="InterPro" id="IPR011992">
    <property type="entry name" value="EF-hand-dom_pair"/>
</dbReference>
<dbReference type="GO" id="GO:0005313">
    <property type="term" value="F:L-glutamate transmembrane transporter activity"/>
    <property type="evidence" value="ECO:0007669"/>
    <property type="project" value="TreeGrafter"/>
</dbReference>
<dbReference type="PANTHER" id="PTHR45678">
    <property type="entry name" value="MITOCHONDRIAL 2-OXODICARBOXYLATE CARRIER 1-RELATED"/>
    <property type="match status" value="1"/>
</dbReference>
<name>A0A6A6UCB0_9PEZI</name>
<dbReference type="PROSITE" id="PS50222">
    <property type="entry name" value="EF_HAND_2"/>
    <property type="match status" value="2"/>
</dbReference>
<accession>A0A6A6UCB0</accession>
<dbReference type="SMART" id="SM00054">
    <property type="entry name" value="EFh"/>
    <property type="match status" value="2"/>
</dbReference>
<comment type="subunit">
    <text evidence="11">Homodimer (via N-terminus).</text>
</comment>
<protein>
    <recommendedName>
        <fullName evidence="13">Mitochondrial aspartate-glutamate transporter AGC1</fullName>
    </recommendedName>
    <alternativeName>
        <fullName evidence="14">Aspartate-glutamate carrier 1</fullName>
    </alternativeName>
</protein>
<evidence type="ECO:0000256" key="1">
    <source>
        <dbReference type="ARBA" id="ARBA00004448"/>
    </source>
</evidence>
<dbReference type="Pfam" id="PF13499">
    <property type="entry name" value="EF-hand_7"/>
    <property type="match status" value="1"/>
</dbReference>
<keyword evidence="10 15" id="KW-0472">Membrane</keyword>
<dbReference type="InterPro" id="IPR002048">
    <property type="entry name" value="EF_hand_dom"/>
</dbReference>
<feature type="domain" description="EF-hand" evidence="16">
    <location>
        <begin position="96"/>
        <end position="131"/>
    </location>
</feature>
<evidence type="ECO:0000313" key="17">
    <source>
        <dbReference type="EMBL" id="KAF2669520.1"/>
    </source>
</evidence>
<evidence type="ECO:0000256" key="13">
    <source>
        <dbReference type="ARBA" id="ARBA00073787"/>
    </source>
</evidence>
<dbReference type="EMBL" id="MU004235">
    <property type="protein sequence ID" value="KAF2669520.1"/>
    <property type="molecule type" value="Genomic_DNA"/>
</dbReference>
<dbReference type="SUPFAM" id="SSF47473">
    <property type="entry name" value="EF-hand"/>
    <property type="match status" value="1"/>
</dbReference>
<comment type="function">
    <text evidence="12">Calcium-dependent mitochondrial aspartate and glutamate carrier. Transport of glutamate in mitochondria is required for mitochondrial transamination reactions and ornithine synthesis. Plays also a role in malate-aspartate NADH shuttle, which is critical for growth on acetate and fatty acids.</text>
</comment>
<evidence type="ECO:0000256" key="4">
    <source>
        <dbReference type="ARBA" id="ARBA00022692"/>
    </source>
</evidence>
<dbReference type="Pfam" id="PF00153">
    <property type="entry name" value="Mito_carr"/>
    <property type="match status" value="3"/>
</dbReference>
<dbReference type="FunFam" id="1.50.40.10:FF:000004">
    <property type="entry name" value="Calcium-binding mitochondrial carrier protein Aralar1"/>
    <property type="match status" value="1"/>
</dbReference>
<comment type="subcellular location">
    <subcellularLocation>
        <location evidence="1">Mitochondrion inner membrane</location>
        <topology evidence="1">Multi-pass membrane protein</topology>
    </subcellularLocation>
</comment>
<feature type="repeat" description="Solcar" evidence="15">
    <location>
        <begin position="530"/>
        <end position="618"/>
    </location>
</feature>
<evidence type="ECO:0000256" key="2">
    <source>
        <dbReference type="ARBA" id="ARBA00006375"/>
    </source>
</evidence>
<dbReference type="GO" id="GO:0015183">
    <property type="term" value="F:L-aspartate transmembrane transporter activity"/>
    <property type="evidence" value="ECO:0007669"/>
    <property type="project" value="TreeGrafter"/>
</dbReference>
<dbReference type="InterPro" id="IPR051028">
    <property type="entry name" value="Mito_Solute_Carrier"/>
</dbReference>
<dbReference type="SUPFAM" id="SSF103506">
    <property type="entry name" value="Mitochondrial carrier"/>
    <property type="match status" value="1"/>
</dbReference>
<evidence type="ECO:0000256" key="14">
    <source>
        <dbReference type="ARBA" id="ARBA00082232"/>
    </source>
</evidence>
<dbReference type="Pfam" id="PF13833">
    <property type="entry name" value="EF-hand_8"/>
    <property type="match status" value="1"/>
</dbReference>
<dbReference type="GO" id="GO:0005743">
    <property type="term" value="C:mitochondrial inner membrane"/>
    <property type="evidence" value="ECO:0007669"/>
    <property type="project" value="UniProtKB-SubCell"/>
</dbReference>
<dbReference type="CDD" id="cd00051">
    <property type="entry name" value="EFh"/>
    <property type="match status" value="2"/>
</dbReference>
<keyword evidence="6" id="KW-0999">Mitochondrion inner membrane</keyword>
<dbReference type="InterPro" id="IPR002067">
    <property type="entry name" value="MCP"/>
</dbReference>
<evidence type="ECO:0000256" key="12">
    <source>
        <dbReference type="ARBA" id="ARBA00059916"/>
    </source>
</evidence>
<gene>
    <name evidence="17" type="ORF">BT63DRAFT_373305</name>
</gene>
<dbReference type="FunFam" id="1.10.238.10:FF:000552">
    <property type="entry name" value="Probable mitochondrial carrier protein ARALAR1"/>
    <property type="match status" value="1"/>
</dbReference>
<comment type="similarity">
    <text evidence="2">Belongs to the mitochondrial carrier (TC 2.A.29) family.</text>
</comment>
<keyword evidence="3" id="KW-0813">Transport</keyword>
<dbReference type="GO" id="GO:0043490">
    <property type="term" value="P:malate-aspartate shuttle"/>
    <property type="evidence" value="ECO:0007669"/>
    <property type="project" value="TreeGrafter"/>
</dbReference>
<evidence type="ECO:0000256" key="11">
    <source>
        <dbReference type="ARBA" id="ARBA00038674"/>
    </source>
</evidence>
<keyword evidence="5" id="KW-0677">Repeat</keyword>
<dbReference type="Gene3D" id="1.10.238.10">
    <property type="entry name" value="EF-hand"/>
    <property type="match status" value="2"/>
</dbReference>
<feature type="domain" description="EF-hand" evidence="16">
    <location>
        <begin position="168"/>
        <end position="203"/>
    </location>
</feature>
<evidence type="ECO:0000256" key="7">
    <source>
        <dbReference type="ARBA" id="ARBA00022837"/>
    </source>
</evidence>
<dbReference type="OrthoDB" id="2161at2759"/>
<keyword evidence="4 15" id="KW-0812">Transmembrane</keyword>
<evidence type="ECO:0000256" key="9">
    <source>
        <dbReference type="ARBA" id="ARBA00023128"/>
    </source>
</evidence>
<dbReference type="AlphaFoldDB" id="A0A6A6UCB0"/>
<keyword evidence="18" id="KW-1185">Reference proteome</keyword>
<dbReference type="PRINTS" id="PR00926">
    <property type="entry name" value="MITOCARRIER"/>
</dbReference>
<evidence type="ECO:0000256" key="10">
    <source>
        <dbReference type="ARBA" id="ARBA00023136"/>
    </source>
</evidence>
<dbReference type="PROSITE" id="PS50920">
    <property type="entry name" value="SOLCAR"/>
    <property type="match status" value="3"/>
</dbReference>
<evidence type="ECO:0000256" key="8">
    <source>
        <dbReference type="ARBA" id="ARBA00022989"/>
    </source>
</evidence>
<dbReference type="Gene3D" id="1.50.40.10">
    <property type="entry name" value="Mitochondrial carrier domain"/>
    <property type="match status" value="1"/>
</dbReference>
<dbReference type="PANTHER" id="PTHR45678:SF9">
    <property type="entry name" value="CALCIUM-BINDING MITOCHONDRIAL CARRIER PROTEIN ARALAR1"/>
    <property type="match status" value="1"/>
</dbReference>
<evidence type="ECO:0000259" key="16">
    <source>
        <dbReference type="PROSITE" id="PS50222"/>
    </source>
</evidence>
<feature type="repeat" description="Solcar" evidence="15">
    <location>
        <begin position="334"/>
        <end position="423"/>
    </location>
</feature>
<organism evidence="17 18">
    <name type="scientific">Microthyrium microscopicum</name>
    <dbReference type="NCBI Taxonomy" id="703497"/>
    <lineage>
        <taxon>Eukaryota</taxon>
        <taxon>Fungi</taxon>
        <taxon>Dikarya</taxon>
        <taxon>Ascomycota</taxon>
        <taxon>Pezizomycotina</taxon>
        <taxon>Dothideomycetes</taxon>
        <taxon>Dothideomycetes incertae sedis</taxon>
        <taxon>Microthyriales</taxon>
        <taxon>Microthyriaceae</taxon>
        <taxon>Microthyrium</taxon>
    </lineage>
</organism>
<dbReference type="GO" id="GO:0005509">
    <property type="term" value="F:calcium ion binding"/>
    <property type="evidence" value="ECO:0007669"/>
    <property type="project" value="InterPro"/>
</dbReference>
<keyword evidence="8" id="KW-1133">Transmembrane helix</keyword>
<feature type="repeat" description="Solcar" evidence="15">
    <location>
        <begin position="432"/>
        <end position="520"/>
    </location>
</feature>
<proteinExistence type="inferred from homology"/>
<dbReference type="Proteomes" id="UP000799302">
    <property type="component" value="Unassembled WGS sequence"/>
</dbReference>
<sequence length="680" mass="75726">MATVTDAVKDTLVGFTTESPVASETRSAFMKHALSDENGESYLDESRFVDVIAPDTEDYRKIKREQYALLFRVADRRQTGRVTLQDWAYFENLLMKPDAEYQISFRLFDTRGEGVIKFDDFKRLYDANKSPTSLPFDWNSEWASLYTGGRKKRHDLTYHQFSQLLRGLQGERVRQAFQHFDKNGDGYIEPEQFQQIIEETAKHKLSDHLLENLHTLINATGGSKISYATVRAFQNVIQSFEQVEQIIRTAATQSSDGTITREEFLNVSARSRRFSNFTPMETDILFHFAGMDSESGRLGLGAFAKVLDASWSLGNQQDNAPSASSRSGFMHQVLESAHHFGLGSIAGAFGAFMVYPIDLVKTRMQNQRGTAGHLMYKNSLDCASKVLKNEGVRGFYSGVLPQMVGVAPEKAIKLTVNDLVRAKFTDKETGKIWYPYEALAGASAGGCQVVFTNPLEIVKIRLQVQGELAKADANTPKRSAMWIVRNLGLKGLYKGASACLARDIPFSAIYFPAYNHLKSDFFGESPTKKLGVLQLLTAGAIAGMPAAYLTTPFDVIKTRLQVEARKGDQTYTSLRHAAKLIYEQEGFKAFFKGGPARILRSSPQFGFTLAGYEVLQNLFPLGGSTDDPTIVQPVLAESKASLPYLRSRNALKILMDLDEGFGIPKIPKGQTWTLPTAPRS</sequence>
<evidence type="ECO:0000256" key="5">
    <source>
        <dbReference type="ARBA" id="ARBA00022737"/>
    </source>
</evidence>
<keyword evidence="7" id="KW-0106">Calcium</keyword>
<evidence type="ECO:0000256" key="6">
    <source>
        <dbReference type="ARBA" id="ARBA00022792"/>
    </source>
</evidence>
<keyword evidence="9" id="KW-0496">Mitochondrion</keyword>
<evidence type="ECO:0000256" key="15">
    <source>
        <dbReference type="PROSITE-ProRule" id="PRU00282"/>
    </source>
</evidence>
<evidence type="ECO:0000256" key="3">
    <source>
        <dbReference type="ARBA" id="ARBA00022448"/>
    </source>
</evidence>
<dbReference type="InterPro" id="IPR023395">
    <property type="entry name" value="MCP_dom_sf"/>
</dbReference>
<evidence type="ECO:0000313" key="18">
    <source>
        <dbReference type="Proteomes" id="UP000799302"/>
    </source>
</evidence>